<dbReference type="AlphaFoldDB" id="A0A3M2VJE2"/>
<sequence length="92" mass="10178">MQRSLKKRGIDLLVAVVPDKSRIAAAQLCGLYRPDVQQARVAQWTNSLKAAGTRPPERWHCTCAKPAFRPLRNGSFKPASPRLPSAPAIWCV</sequence>
<organism evidence="9 10">
    <name type="scientific">Pseudomonas syringae pv. maculicola</name>
    <dbReference type="NCBI Taxonomy" id="59511"/>
    <lineage>
        <taxon>Bacteria</taxon>
        <taxon>Pseudomonadati</taxon>
        <taxon>Pseudomonadota</taxon>
        <taxon>Gammaproteobacteria</taxon>
        <taxon>Pseudomonadales</taxon>
        <taxon>Pseudomonadaceae</taxon>
        <taxon>Pseudomonas</taxon>
    </lineage>
</organism>
<evidence type="ECO:0000256" key="4">
    <source>
        <dbReference type="ARBA" id="ARBA00022729"/>
    </source>
</evidence>
<dbReference type="EMBL" id="RBNL01004081">
    <property type="protein sequence ID" value="RML39375.1"/>
    <property type="molecule type" value="Genomic_DNA"/>
</dbReference>
<proteinExistence type="predicted"/>
<dbReference type="Proteomes" id="UP000282378">
    <property type="component" value="Unassembled WGS sequence"/>
</dbReference>
<keyword evidence="5" id="KW-0574">Periplasm</keyword>
<evidence type="ECO:0000256" key="2">
    <source>
        <dbReference type="ARBA" id="ARBA00005182"/>
    </source>
</evidence>
<keyword evidence="4" id="KW-0732">Signal</keyword>
<protein>
    <submittedName>
        <fullName evidence="9">Cell morphology protein</fullName>
    </submittedName>
</protein>
<keyword evidence="3" id="KW-0808">Transferase</keyword>
<dbReference type="InterPro" id="IPR031811">
    <property type="entry name" value="ALGX/ALGJ_SGNH-like"/>
</dbReference>
<accession>A0A3M2VJE2</accession>
<name>A0A3M2VJE2_PSEYM</name>
<comment type="subcellular location">
    <subcellularLocation>
        <location evidence="1">Periplasm</location>
    </subcellularLocation>
</comment>
<evidence type="ECO:0000256" key="3">
    <source>
        <dbReference type="ARBA" id="ARBA00022679"/>
    </source>
</evidence>
<reference evidence="9 10" key="1">
    <citation type="submission" date="2018-08" db="EMBL/GenBank/DDBJ databases">
        <title>Recombination of ecologically and evolutionarily significant loci maintains genetic cohesion in the Pseudomonas syringae species complex.</title>
        <authorList>
            <person name="Dillon M."/>
            <person name="Thakur S."/>
            <person name="Almeida R.N.D."/>
            <person name="Weir B.S."/>
            <person name="Guttman D.S."/>
        </authorList>
    </citation>
    <scope>NUCLEOTIDE SEQUENCE [LARGE SCALE GENOMIC DNA]</scope>
    <source>
        <strain evidence="9 10">88_10</strain>
    </source>
</reference>
<feature type="domain" description="AlgX/AlgJ SGNH hydrolase-like" evidence="8">
    <location>
        <begin position="2"/>
        <end position="53"/>
    </location>
</feature>
<evidence type="ECO:0000256" key="1">
    <source>
        <dbReference type="ARBA" id="ARBA00004418"/>
    </source>
</evidence>
<dbReference type="GO" id="GO:0042597">
    <property type="term" value="C:periplasmic space"/>
    <property type="evidence" value="ECO:0007669"/>
    <property type="project" value="UniProtKB-SubCell"/>
</dbReference>
<keyword evidence="6" id="KW-0016">Alginate biosynthesis</keyword>
<keyword evidence="7" id="KW-0012">Acyltransferase</keyword>
<evidence type="ECO:0000256" key="5">
    <source>
        <dbReference type="ARBA" id="ARBA00022764"/>
    </source>
</evidence>
<dbReference type="GO" id="GO:0042121">
    <property type="term" value="P:alginic acid biosynthetic process"/>
    <property type="evidence" value="ECO:0007669"/>
    <property type="project" value="UniProtKB-UniPathway"/>
</dbReference>
<gene>
    <name evidence="9" type="ORF">APX70_01615</name>
</gene>
<evidence type="ECO:0000313" key="9">
    <source>
        <dbReference type="EMBL" id="RML39375.1"/>
    </source>
</evidence>
<comment type="pathway">
    <text evidence="2">Glycan biosynthesis; alginate biosynthesis.</text>
</comment>
<evidence type="ECO:0000256" key="6">
    <source>
        <dbReference type="ARBA" id="ARBA00022841"/>
    </source>
</evidence>
<evidence type="ECO:0000313" key="10">
    <source>
        <dbReference type="Proteomes" id="UP000282378"/>
    </source>
</evidence>
<evidence type="ECO:0000259" key="8">
    <source>
        <dbReference type="Pfam" id="PF16822"/>
    </source>
</evidence>
<dbReference type="Pfam" id="PF16822">
    <property type="entry name" value="ALGX"/>
    <property type="match status" value="1"/>
</dbReference>
<evidence type="ECO:0000256" key="7">
    <source>
        <dbReference type="ARBA" id="ARBA00023315"/>
    </source>
</evidence>
<dbReference type="GO" id="GO:0016746">
    <property type="term" value="F:acyltransferase activity"/>
    <property type="evidence" value="ECO:0007669"/>
    <property type="project" value="UniProtKB-KW"/>
</dbReference>
<comment type="caution">
    <text evidence="9">The sequence shown here is derived from an EMBL/GenBank/DDBJ whole genome shotgun (WGS) entry which is preliminary data.</text>
</comment>
<dbReference type="UniPathway" id="UPA00286"/>